<organism evidence="2 3">
    <name type="scientific">Aquirufa nivalisilvae</name>
    <dbReference type="NCBI Taxonomy" id="2516557"/>
    <lineage>
        <taxon>Bacteria</taxon>
        <taxon>Pseudomonadati</taxon>
        <taxon>Bacteroidota</taxon>
        <taxon>Cytophagia</taxon>
        <taxon>Cytophagales</taxon>
        <taxon>Flectobacillaceae</taxon>
        <taxon>Aquirufa</taxon>
    </lineage>
</organism>
<dbReference type="KEGG" id="psez:HME7025_02614"/>
<dbReference type="Proteomes" id="UP000245468">
    <property type="component" value="Chromosome"/>
</dbReference>
<keyword evidence="3" id="KW-1185">Reference proteome</keyword>
<reference evidence="3" key="1">
    <citation type="submission" date="2018-05" db="EMBL/GenBank/DDBJ databases">
        <title>Pseudarcicella sp. HME7025 Genome sequencing and assembly.</title>
        <authorList>
            <person name="Kim H."/>
            <person name="Kang H."/>
            <person name="Joh K."/>
        </authorList>
    </citation>
    <scope>NUCLEOTIDE SEQUENCE [LARGE SCALE GENOMIC DNA]</scope>
    <source>
        <strain evidence="3">HME7025</strain>
    </source>
</reference>
<dbReference type="RefSeq" id="WP_109324738.1">
    <property type="nucleotide sequence ID" value="NZ_CP029346.1"/>
</dbReference>
<dbReference type="CDD" id="cd14727">
    <property type="entry name" value="ChanN-like"/>
    <property type="match status" value="1"/>
</dbReference>
<name>A0A2S2DYH2_9BACT</name>
<evidence type="ECO:0000313" key="2">
    <source>
        <dbReference type="EMBL" id="AWL10454.1"/>
    </source>
</evidence>
<protein>
    <recommendedName>
        <fullName evidence="1">Haem-binding uptake Tiki superfamily ChaN domain-containing protein</fullName>
    </recommendedName>
</protein>
<dbReference type="SUPFAM" id="SSF159501">
    <property type="entry name" value="EreA/ChaN-like"/>
    <property type="match status" value="1"/>
</dbReference>
<feature type="domain" description="Haem-binding uptake Tiki superfamily ChaN" evidence="1">
    <location>
        <begin position="42"/>
        <end position="241"/>
    </location>
</feature>
<gene>
    <name evidence="2" type="ORF">HME7025_02614</name>
</gene>
<dbReference type="Gene3D" id="3.40.50.11550">
    <property type="match status" value="1"/>
</dbReference>
<proteinExistence type="predicted"/>
<dbReference type="OrthoDB" id="1680202at2"/>
<dbReference type="Pfam" id="PF04187">
    <property type="entry name" value="Cofac_haem_bdg"/>
    <property type="match status" value="1"/>
</dbReference>
<accession>A0A2S2DYH2</accession>
<sequence length="286" mass="32445">MIKAIHICIVFFLLFPVKLLATDKPAYRLFNAKGKEVSYQKMIKQIQKQDVVLIGELHNNPISHWLELEIIQSCYLQRKLVLGAEMFEQDNQGALSAYLAGKISAKGLDSSARLWRNYKTDYAPLVNFAKENQVNFIATNVPRKYASLVSKGGFEALNQISAEEKSWMAPLPIAYDANLPCYQKMITMMAGHATPNMPKAQALKDATMAYFIMKNWEENNLFIHVNGSYHSENYEGISWYLKLAKPAIKIATIATVSQKEIKQLAQENRGIADYIICVEDDMTTTY</sequence>
<evidence type="ECO:0000259" key="1">
    <source>
        <dbReference type="Pfam" id="PF04187"/>
    </source>
</evidence>
<dbReference type="InterPro" id="IPR007314">
    <property type="entry name" value="Cofac_haem-bd_dom"/>
</dbReference>
<dbReference type="AlphaFoldDB" id="A0A2S2DYH2"/>
<evidence type="ECO:0000313" key="3">
    <source>
        <dbReference type="Proteomes" id="UP000245468"/>
    </source>
</evidence>
<dbReference type="EMBL" id="CP029346">
    <property type="protein sequence ID" value="AWL10454.1"/>
    <property type="molecule type" value="Genomic_DNA"/>
</dbReference>